<dbReference type="Pfam" id="PF22564">
    <property type="entry name" value="HAAS"/>
    <property type="match status" value="1"/>
</dbReference>
<proteinExistence type="predicted"/>
<evidence type="ECO:0000313" key="2">
    <source>
        <dbReference type="EMBL" id="PJJ57859.1"/>
    </source>
</evidence>
<evidence type="ECO:0000256" key="1">
    <source>
        <dbReference type="SAM" id="Phobius"/>
    </source>
</evidence>
<feature type="transmembrane region" description="Helical" evidence="1">
    <location>
        <begin position="82"/>
        <end position="104"/>
    </location>
</feature>
<dbReference type="AlphaFoldDB" id="A0A0B2B2D8"/>
<feature type="transmembrane region" description="Helical" evidence="1">
    <location>
        <begin position="216"/>
        <end position="239"/>
    </location>
</feature>
<evidence type="ECO:0000313" key="3">
    <source>
        <dbReference type="Proteomes" id="UP000230842"/>
    </source>
</evidence>
<dbReference type="OrthoDB" id="3171769at2"/>
<gene>
    <name evidence="2" type="ORF">CLV56_2098</name>
</gene>
<keyword evidence="1" id="KW-0472">Membrane</keyword>
<keyword evidence="3" id="KW-1185">Reference proteome</keyword>
<name>A0A0B2B2D8_9ACTN</name>
<sequence>MTSLIDRYVGAVIVAVPEKQRADVAAELRGSIADQVDARSGETASTEEAERAVLTEFGDPVVLAAAYTGRQLYLIGPRYYVAWWRLLTTLLWIVPACVAGVVALGEILSGASAGEVAASTWGVALSVVAHVAFWTTLVFAVLDRTTNPADAGIEPWNPEKLPERQGGRGRGDLIASVVMSALFVGALLWDGLHGIARVDGAGYDGEWMHVLDPGLWPGWILALIALQLLEVAVAVAAYARRGWSPRLAAANALLAAAFVVGTVWLIVRDELINPELITALTELGGENLDVVVPAVIGFSVVAIATWDAVDGIVKARRTRLETLAGAG</sequence>
<protein>
    <submittedName>
        <fullName evidence="2">Uncharacterized protein</fullName>
    </submittedName>
</protein>
<reference evidence="2 3" key="1">
    <citation type="submission" date="2017-11" db="EMBL/GenBank/DDBJ databases">
        <title>Genomic Encyclopedia of Archaeal and Bacterial Type Strains, Phase II (KMG-II): From Individual Species to Whole Genera.</title>
        <authorList>
            <person name="Goeker M."/>
        </authorList>
    </citation>
    <scope>NUCLEOTIDE SEQUENCE [LARGE SCALE GENOMIC DNA]</scope>
    <source>
        <strain evidence="2 3">DSM 27763</strain>
    </source>
</reference>
<dbReference type="Proteomes" id="UP000230842">
    <property type="component" value="Unassembled WGS sequence"/>
</dbReference>
<organism evidence="2 3">
    <name type="scientific">Mumia flava</name>
    <dbReference type="NCBI Taxonomy" id="1348852"/>
    <lineage>
        <taxon>Bacteria</taxon>
        <taxon>Bacillati</taxon>
        <taxon>Actinomycetota</taxon>
        <taxon>Actinomycetes</taxon>
        <taxon>Propionibacteriales</taxon>
        <taxon>Nocardioidaceae</taxon>
        <taxon>Mumia</taxon>
    </lineage>
</organism>
<accession>A0A0B2B2D8</accession>
<dbReference type="InterPro" id="IPR047928">
    <property type="entry name" value="Perm_prefix_1"/>
</dbReference>
<dbReference type="EMBL" id="PGEZ01000001">
    <property type="protein sequence ID" value="PJJ57859.1"/>
    <property type="molecule type" value="Genomic_DNA"/>
</dbReference>
<feature type="transmembrane region" description="Helical" evidence="1">
    <location>
        <begin position="246"/>
        <end position="267"/>
    </location>
</feature>
<keyword evidence="1" id="KW-1133">Transmembrane helix</keyword>
<feature type="transmembrane region" description="Helical" evidence="1">
    <location>
        <begin position="116"/>
        <end position="142"/>
    </location>
</feature>
<feature type="transmembrane region" description="Helical" evidence="1">
    <location>
        <begin position="173"/>
        <end position="196"/>
    </location>
</feature>
<comment type="caution">
    <text evidence="2">The sequence shown here is derived from an EMBL/GenBank/DDBJ whole genome shotgun (WGS) entry which is preliminary data.</text>
</comment>
<dbReference type="RefSeq" id="WP_039363582.1">
    <property type="nucleotide sequence ID" value="NZ_PGEZ01000001.1"/>
</dbReference>
<keyword evidence="1" id="KW-0812">Transmembrane</keyword>
<feature type="transmembrane region" description="Helical" evidence="1">
    <location>
        <begin position="290"/>
        <end position="309"/>
    </location>
</feature>
<dbReference type="NCBIfam" id="NF038403">
    <property type="entry name" value="perm_prefix_1"/>
    <property type="match status" value="1"/>
</dbReference>